<dbReference type="SUPFAM" id="SSF52266">
    <property type="entry name" value="SGNH hydrolase"/>
    <property type="match status" value="1"/>
</dbReference>
<dbReference type="AlphaFoldDB" id="A0AAD1WB43"/>
<dbReference type="Proteomes" id="UP001295444">
    <property type="component" value="Chromosome 05"/>
</dbReference>
<organism evidence="1 2">
    <name type="scientific">Pelobates cultripes</name>
    <name type="common">Western spadefoot toad</name>
    <dbReference type="NCBI Taxonomy" id="61616"/>
    <lineage>
        <taxon>Eukaryota</taxon>
        <taxon>Metazoa</taxon>
        <taxon>Chordata</taxon>
        <taxon>Craniata</taxon>
        <taxon>Vertebrata</taxon>
        <taxon>Euteleostomi</taxon>
        <taxon>Amphibia</taxon>
        <taxon>Batrachia</taxon>
        <taxon>Anura</taxon>
        <taxon>Pelobatoidea</taxon>
        <taxon>Pelobatidae</taxon>
        <taxon>Pelobates</taxon>
    </lineage>
</organism>
<reference evidence="1" key="1">
    <citation type="submission" date="2022-03" db="EMBL/GenBank/DDBJ databases">
        <authorList>
            <person name="Alioto T."/>
            <person name="Alioto T."/>
            <person name="Gomez Garrido J."/>
        </authorList>
    </citation>
    <scope>NUCLEOTIDE SEQUENCE</scope>
</reference>
<feature type="non-terminal residue" evidence="1">
    <location>
        <position position="1"/>
    </location>
</feature>
<dbReference type="InterPro" id="IPR036514">
    <property type="entry name" value="SGNH_hydro_sf"/>
</dbReference>
<evidence type="ECO:0008006" key="3">
    <source>
        <dbReference type="Google" id="ProtNLM"/>
    </source>
</evidence>
<evidence type="ECO:0000313" key="2">
    <source>
        <dbReference type="Proteomes" id="UP001295444"/>
    </source>
</evidence>
<gene>
    <name evidence="1" type="ORF">PECUL_23A034159</name>
</gene>
<dbReference type="EMBL" id="OW240916">
    <property type="protein sequence ID" value="CAH2295909.1"/>
    <property type="molecule type" value="Genomic_DNA"/>
</dbReference>
<name>A0AAD1WB43_PELCU</name>
<keyword evidence="2" id="KW-1185">Reference proteome</keyword>
<accession>A0AAD1WB43</accession>
<protein>
    <recommendedName>
        <fullName evidence="3">SGNH hydrolase-type esterase domain-containing protein</fullName>
    </recommendedName>
</protein>
<sequence>GDGGLVTWLVGRKVASGPVPDVVVVHGGGNDLGLIPQRELLWRMKRDMDRLRELVPGVVVVWSEMVPRFTWRHTRDPAAVARCRGKVNRTMAVFVSRMGGVVVRHRELEGMLPGYFRRDGVHLSDIGLWLTSNHDMRLLCLGGELRAVFILRSEVNSERCES</sequence>
<dbReference type="CDD" id="cd00229">
    <property type="entry name" value="SGNH_hydrolase"/>
    <property type="match status" value="1"/>
</dbReference>
<dbReference type="Gene3D" id="3.40.50.1110">
    <property type="entry name" value="SGNH hydrolase"/>
    <property type="match status" value="1"/>
</dbReference>
<evidence type="ECO:0000313" key="1">
    <source>
        <dbReference type="EMBL" id="CAH2295909.1"/>
    </source>
</evidence>
<proteinExistence type="predicted"/>
<feature type="non-terminal residue" evidence="1">
    <location>
        <position position="162"/>
    </location>
</feature>